<sequence length="230" mass="26557">MNDVAAWTLAEREQKSLDVLRQALEEFGPSAMAVAFTGGKDSLVVLDLVRRAGNGHVPIPVLHIDTTVDFPEVYEYRDRLARDWGLPLIIYQNTEALAEAPPTDDPKFCLFCTTRLKTEALHQAIQKYRWRALITGVRWDEHQARSQETYFSARPDHTRVHPILHFRERDVWEYIKKYRLPYCPLYDKGYRSLGCVPCTKPVSDFSVPERAGRGTDKEGLMERLRALGYF</sequence>
<feature type="domain" description="Phosphoadenosine phosphosulphate reductase" evidence="1">
    <location>
        <begin position="32"/>
        <end position="201"/>
    </location>
</feature>
<proteinExistence type="predicted"/>
<dbReference type="Pfam" id="PF01507">
    <property type="entry name" value="PAPS_reduct"/>
    <property type="match status" value="1"/>
</dbReference>
<accession>H5SDK9</accession>
<evidence type="ECO:0000313" key="2">
    <source>
        <dbReference type="EMBL" id="BAL54245.1"/>
    </source>
</evidence>
<name>H5SDK9_9BACT</name>
<dbReference type="SUPFAM" id="SSF52402">
    <property type="entry name" value="Adenine nucleotide alpha hydrolases-like"/>
    <property type="match status" value="1"/>
</dbReference>
<dbReference type="InterPro" id="IPR014729">
    <property type="entry name" value="Rossmann-like_a/b/a_fold"/>
</dbReference>
<dbReference type="Gene3D" id="3.40.50.620">
    <property type="entry name" value="HUPs"/>
    <property type="match status" value="1"/>
</dbReference>
<reference evidence="2" key="2">
    <citation type="journal article" date="2012" name="PLoS ONE">
        <title>A Deeply Branching Thermophilic Bacterium with an Ancient Acetyl-CoA Pathway Dominates a Subsurface Ecosystem.</title>
        <authorList>
            <person name="Takami H."/>
            <person name="Noguchi H."/>
            <person name="Takaki Y."/>
            <person name="Uchiyama I."/>
            <person name="Toyoda A."/>
            <person name="Nishi S."/>
            <person name="Chee G.-J."/>
            <person name="Arai W."/>
            <person name="Nunoura T."/>
            <person name="Itoh T."/>
            <person name="Hattori M."/>
            <person name="Takai K."/>
        </authorList>
    </citation>
    <scope>NUCLEOTIDE SEQUENCE</scope>
</reference>
<dbReference type="InterPro" id="IPR002500">
    <property type="entry name" value="PAPS_reduct_dom"/>
</dbReference>
<evidence type="ECO:0000259" key="1">
    <source>
        <dbReference type="Pfam" id="PF01507"/>
    </source>
</evidence>
<organism evidence="2">
    <name type="scientific">uncultured Acetothermia bacterium</name>
    <dbReference type="NCBI Taxonomy" id="236499"/>
    <lineage>
        <taxon>Bacteria</taxon>
        <taxon>Candidatus Bipolaricaulota</taxon>
        <taxon>environmental samples</taxon>
    </lineage>
</organism>
<dbReference type="EMBL" id="AP011682">
    <property type="protein sequence ID" value="BAL54245.1"/>
    <property type="molecule type" value="Genomic_DNA"/>
</dbReference>
<gene>
    <name evidence="2" type="ORF">HGMM_F13G06C28</name>
</gene>
<dbReference type="PANTHER" id="PTHR43196:SF1">
    <property type="entry name" value="SULFATE ADENYLYLTRANSFERASE SUBUNIT 2"/>
    <property type="match status" value="1"/>
</dbReference>
<dbReference type="GO" id="GO:0003824">
    <property type="term" value="F:catalytic activity"/>
    <property type="evidence" value="ECO:0007669"/>
    <property type="project" value="InterPro"/>
</dbReference>
<reference evidence="2" key="1">
    <citation type="journal article" date="2005" name="Environ. Microbiol.">
        <title>Genetic and functional properties of uncultivated thermophilic crenarchaeotes from a subsurface gold mine as revealed by analysis of genome fragments.</title>
        <authorList>
            <person name="Nunoura T."/>
            <person name="Hirayama H."/>
            <person name="Takami H."/>
            <person name="Oida H."/>
            <person name="Nishi S."/>
            <person name="Shimamura S."/>
            <person name="Suzuki Y."/>
            <person name="Inagaki F."/>
            <person name="Takai K."/>
            <person name="Nealson K.H."/>
            <person name="Horikoshi K."/>
        </authorList>
    </citation>
    <scope>NUCLEOTIDE SEQUENCE</scope>
</reference>
<dbReference type="InterPro" id="IPR050128">
    <property type="entry name" value="Sulfate_adenylyltrnsfr_sub2"/>
</dbReference>
<dbReference type="AlphaFoldDB" id="H5SDK9"/>
<dbReference type="PANTHER" id="PTHR43196">
    <property type="entry name" value="SULFATE ADENYLYLTRANSFERASE SUBUNIT 2"/>
    <property type="match status" value="1"/>
</dbReference>
<protein>
    <submittedName>
        <fullName evidence="2">Phosphoadenosine phosphosulfate reductase</fullName>
    </submittedName>
</protein>